<evidence type="ECO:0000256" key="3">
    <source>
        <dbReference type="SAM" id="SignalP"/>
    </source>
</evidence>
<dbReference type="Proteomes" id="UP000001472">
    <property type="component" value="Chromosome"/>
</dbReference>
<dbReference type="SUPFAM" id="SSF51261">
    <property type="entry name" value="Duplicated hybrid motif"/>
    <property type="match status" value="1"/>
</dbReference>
<dbReference type="InterPro" id="IPR050570">
    <property type="entry name" value="Cell_wall_metabolism_enzyme"/>
</dbReference>
<dbReference type="PANTHER" id="PTHR21666">
    <property type="entry name" value="PEPTIDASE-RELATED"/>
    <property type="match status" value="1"/>
</dbReference>
<dbReference type="InterPro" id="IPR016047">
    <property type="entry name" value="M23ase_b-sheet_dom"/>
</dbReference>
<dbReference type="KEGG" id="mbb:BCG_2912"/>
<protein>
    <recommendedName>
        <fullName evidence="4">M23ase beta-sheet core domain-containing protein</fullName>
    </recommendedName>
</protein>
<dbReference type="PANTHER" id="PTHR21666:SF289">
    <property type="entry name" value="L-ALA--D-GLU ENDOPEPTIDASE"/>
    <property type="match status" value="1"/>
</dbReference>
<sequence>MAKSPARRCTAKVRRVLSRSVLILCWSLLGAAPAHADDSRLGWPLRPPPAVVRQFDAASPNWNPGHRGVDLAGRPGQPVYAAGSATVVFAGLLAGRPVVSLAHPGGLRTSYEPVVAQVRVGQPVSAPTVIGALAAGHPGCQAAACLHWGAMWGPASGANYVDPLGLLKSTPIRLKPLSSEGRTLHYRQAEPVFVNEAAAGALAGAGHRKSPKQGVFRGAAQGGDIVARQPPGRWVCPSSAGGPIGWHRQ</sequence>
<reference evidence="5 6" key="1">
    <citation type="journal article" date="2007" name="Proc. Natl. Acad. Sci. U.S.A.">
        <title>Genome plasticity of BCG and impact on vaccine efficacy.</title>
        <authorList>
            <person name="Brosch R."/>
            <person name="Gordon S.V."/>
            <person name="Garnier T."/>
            <person name="Eiglmeier K."/>
            <person name="Frigui W."/>
            <person name="Valenti P."/>
            <person name="Dos Santos S."/>
            <person name="Duthoy S."/>
            <person name="Lacroix C."/>
            <person name="Garcia-Pelayo C."/>
            <person name="Inwald J.K."/>
            <person name="Golby P."/>
            <person name="Garcia J.N."/>
            <person name="Hewinson R.G."/>
            <person name="Behr M.A."/>
            <person name="Quail M.A."/>
            <person name="Churcher C."/>
            <person name="Barrell B.G."/>
            <person name="Parkhill J."/>
            <person name="Cole S.T."/>
        </authorList>
    </citation>
    <scope>NUCLEOTIDE SEQUENCE [LARGE SCALE GENOMIC DNA]</scope>
    <source>
        <strain evidence="6">BCG / Pasteur 1173P2</strain>
    </source>
</reference>
<gene>
    <name evidence="5" type="ordered locus">BCG_2912</name>
</gene>
<dbReference type="AlphaFoldDB" id="A0A0H3M884"/>
<evidence type="ECO:0000313" key="6">
    <source>
        <dbReference type="Proteomes" id="UP000001472"/>
    </source>
</evidence>
<accession>A0A0H3M884</accession>
<dbReference type="HOGENOM" id="CLU_097512_0_0_11"/>
<dbReference type="CDD" id="cd12797">
    <property type="entry name" value="M23_peptidase"/>
    <property type="match status" value="1"/>
</dbReference>
<keyword evidence="1 3" id="KW-0732">Signal</keyword>
<dbReference type="InterPro" id="IPR011055">
    <property type="entry name" value="Dup_hybrid_motif"/>
</dbReference>
<proteinExistence type="predicted"/>
<evidence type="ECO:0000259" key="4">
    <source>
        <dbReference type="Pfam" id="PF01551"/>
    </source>
</evidence>
<dbReference type="GO" id="GO:0004222">
    <property type="term" value="F:metalloendopeptidase activity"/>
    <property type="evidence" value="ECO:0007669"/>
    <property type="project" value="TreeGrafter"/>
</dbReference>
<dbReference type="Pfam" id="PF01551">
    <property type="entry name" value="Peptidase_M23"/>
    <property type="match status" value="1"/>
</dbReference>
<organism evidence="5 6">
    <name type="scientific">Mycobacterium bovis (strain BCG / Pasteur 1173P2)</name>
    <dbReference type="NCBI Taxonomy" id="410289"/>
    <lineage>
        <taxon>Bacteria</taxon>
        <taxon>Bacillati</taxon>
        <taxon>Actinomycetota</taxon>
        <taxon>Actinomycetes</taxon>
        <taxon>Mycobacteriales</taxon>
        <taxon>Mycobacteriaceae</taxon>
        <taxon>Mycobacterium</taxon>
        <taxon>Mycobacterium tuberculosis complex</taxon>
    </lineage>
</organism>
<feature type="signal peptide" evidence="3">
    <location>
        <begin position="1"/>
        <end position="36"/>
    </location>
</feature>
<dbReference type="EMBL" id="AM408590">
    <property type="protein sequence ID" value="CAL72901.1"/>
    <property type="molecule type" value="Genomic_DNA"/>
</dbReference>
<name>A0A0H3M884_MYCBP</name>
<dbReference type="Gene3D" id="2.70.70.10">
    <property type="entry name" value="Glucose Permease (Domain IIA)"/>
    <property type="match status" value="1"/>
</dbReference>
<feature type="region of interest" description="Disordered" evidence="2">
    <location>
        <begin position="227"/>
        <end position="249"/>
    </location>
</feature>
<evidence type="ECO:0000256" key="1">
    <source>
        <dbReference type="ARBA" id="ARBA00022729"/>
    </source>
</evidence>
<evidence type="ECO:0000313" key="5">
    <source>
        <dbReference type="EMBL" id="CAL72901.1"/>
    </source>
</evidence>
<dbReference type="SMR" id="A0A0H3M884"/>
<feature type="domain" description="M23ase beta-sheet core" evidence="4">
    <location>
        <begin position="65"/>
        <end position="152"/>
    </location>
</feature>
<feature type="chain" id="PRO_5002615400" description="M23ase beta-sheet core domain-containing protein" evidence="3">
    <location>
        <begin position="37"/>
        <end position="249"/>
    </location>
</feature>
<evidence type="ECO:0000256" key="2">
    <source>
        <dbReference type="SAM" id="MobiDB-lite"/>
    </source>
</evidence>